<dbReference type="InterPro" id="IPR036249">
    <property type="entry name" value="Thioredoxin-like_sf"/>
</dbReference>
<dbReference type="CDD" id="cd02961">
    <property type="entry name" value="PDI_a_family"/>
    <property type="match status" value="1"/>
</dbReference>
<evidence type="ECO:0000256" key="4">
    <source>
        <dbReference type="RuleBase" id="RU004208"/>
    </source>
</evidence>
<dbReference type="InterPro" id="IPR051063">
    <property type="entry name" value="PDI"/>
</dbReference>
<dbReference type="Proteomes" id="UP000736787">
    <property type="component" value="Unassembled WGS sequence"/>
</dbReference>
<dbReference type="Proteomes" id="UP000735874">
    <property type="component" value="Unassembled WGS sequence"/>
</dbReference>
<feature type="domain" description="Thioredoxin" evidence="7">
    <location>
        <begin position="181"/>
        <end position="307"/>
    </location>
</feature>
<dbReference type="PANTHER" id="PTHR45672">
    <property type="entry name" value="PROTEIN DISULFIDE-ISOMERASE C17H9.14C-RELATED"/>
    <property type="match status" value="1"/>
</dbReference>
<dbReference type="InterPro" id="IPR017937">
    <property type="entry name" value="Thioredoxin_CS"/>
</dbReference>
<feature type="compositionally biased region" description="Basic and acidic residues" evidence="5">
    <location>
        <begin position="378"/>
        <end position="388"/>
    </location>
</feature>
<dbReference type="STRING" id="29920.A0A329SG62"/>
<dbReference type="InterPro" id="IPR013766">
    <property type="entry name" value="Thioredoxin_domain"/>
</dbReference>
<dbReference type="SUPFAM" id="SSF52833">
    <property type="entry name" value="Thioredoxin-like"/>
    <property type="match status" value="2"/>
</dbReference>
<dbReference type="EMBL" id="RCMV01000150">
    <property type="protein sequence ID" value="KAG3223289.1"/>
    <property type="molecule type" value="Genomic_DNA"/>
</dbReference>
<dbReference type="Pfam" id="PF00085">
    <property type="entry name" value="Thioredoxin"/>
    <property type="match status" value="2"/>
</dbReference>
<gene>
    <name evidence="11" type="ORF">PC110_g7913</name>
    <name evidence="8" type="ORF">PC113_g8598</name>
    <name evidence="9" type="ORF">PC117_g8494</name>
    <name evidence="10" type="ORF">PC129_g6031</name>
</gene>
<keyword evidence="6" id="KW-0472">Membrane</keyword>
<evidence type="ECO:0000313" key="9">
    <source>
        <dbReference type="EMBL" id="KAG2945375.1"/>
    </source>
</evidence>
<dbReference type="EMBL" id="RCMK01000184">
    <property type="protein sequence ID" value="KAG2945375.1"/>
    <property type="molecule type" value="Genomic_DNA"/>
</dbReference>
<dbReference type="Gene3D" id="3.40.30.10">
    <property type="entry name" value="Glutaredoxin"/>
    <property type="match status" value="2"/>
</dbReference>
<evidence type="ECO:0000256" key="5">
    <source>
        <dbReference type="SAM" id="MobiDB-lite"/>
    </source>
</evidence>
<accession>A0A329SG62</accession>
<dbReference type="Proteomes" id="UP000760860">
    <property type="component" value="Unassembled WGS sequence"/>
</dbReference>
<evidence type="ECO:0000256" key="3">
    <source>
        <dbReference type="ARBA" id="ARBA00022737"/>
    </source>
</evidence>
<keyword evidence="6" id="KW-1133">Transmembrane helix</keyword>
<dbReference type="VEuPathDB" id="FungiDB:PC110_g7913"/>
<dbReference type="AlphaFoldDB" id="A0A329SG62"/>
<dbReference type="PANTHER" id="PTHR45672:SF11">
    <property type="entry name" value="PROTEIN DISULFIDE-ISOMERASE C17H9.14C"/>
    <property type="match status" value="1"/>
</dbReference>
<reference evidence="11 12" key="1">
    <citation type="submission" date="2018-01" db="EMBL/GenBank/DDBJ databases">
        <title>Draft genome of the strawberry crown rot pathogen Phytophthora cactorum.</title>
        <authorList>
            <person name="Armitage A.D."/>
            <person name="Lysoe E."/>
            <person name="Nellist C.F."/>
            <person name="Harrison R.J."/>
            <person name="Brurberg M.B."/>
        </authorList>
    </citation>
    <scope>NUCLEOTIDE SEQUENCE [LARGE SCALE GENOMIC DNA]</scope>
    <source>
        <strain evidence="11 12">10300</strain>
    </source>
</reference>
<keyword evidence="2" id="KW-0732">Signal</keyword>
<sequence>MMWCTSLSRGYFDLLSLFRLITEEEGRSVQNPTSFPRVSTYQTKMQFRGALLALAAFAFTAQCAQAEPVKLTEATFDHQTTSGVWFVKFYAPWCGHCQKLAPTIDDLSEASKDIHVAKVDCTKERSICERFSVGSYPTLKVVTAGKSYDYNGRRDVDSMLAFATEGYKKDFGERVLSYAEFVEQRKAAAAEHEENERKSAVVHLTTTSFEEEVLSGKNPWLIKFYAPWCGHCKRLAPTWTKLSRTLKENGSNVRVAKVDCTVHRRVCSRFGVNGYPSLFYINNGQVYRYKGGRSLPAFLDFVESGWKTAESTGPIPEEGFFSKIVDMTIEWATEHTVLAVLAGILVIAIVVAILVALLDYWLGADDVAQYKKALDEKEAGQKEGEELPPKVPSASEAKKTGQKPKDE</sequence>
<evidence type="ECO:0000259" key="7">
    <source>
        <dbReference type="PROSITE" id="PS51352"/>
    </source>
</evidence>
<feature type="transmembrane region" description="Helical" evidence="6">
    <location>
        <begin position="337"/>
        <end position="362"/>
    </location>
</feature>
<dbReference type="Proteomes" id="UP000251314">
    <property type="component" value="Unassembled WGS sequence"/>
</dbReference>
<evidence type="ECO:0000313" key="12">
    <source>
        <dbReference type="Proteomes" id="UP000251314"/>
    </source>
</evidence>
<dbReference type="GO" id="GO:0006457">
    <property type="term" value="P:protein folding"/>
    <property type="evidence" value="ECO:0007669"/>
    <property type="project" value="TreeGrafter"/>
</dbReference>
<keyword evidence="6" id="KW-0812">Transmembrane</keyword>
<proteinExistence type="inferred from homology"/>
<dbReference type="NCBIfam" id="TIGR01126">
    <property type="entry name" value="pdi_dom"/>
    <property type="match status" value="1"/>
</dbReference>
<dbReference type="GO" id="GO:0005783">
    <property type="term" value="C:endoplasmic reticulum"/>
    <property type="evidence" value="ECO:0007669"/>
    <property type="project" value="TreeGrafter"/>
</dbReference>
<evidence type="ECO:0000256" key="6">
    <source>
        <dbReference type="SAM" id="Phobius"/>
    </source>
</evidence>
<evidence type="ECO:0000313" key="11">
    <source>
        <dbReference type="EMBL" id="RAW35794.1"/>
    </source>
</evidence>
<evidence type="ECO:0000313" key="10">
    <source>
        <dbReference type="EMBL" id="KAG3223289.1"/>
    </source>
</evidence>
<dbReference type="GO" id="GO:0003756">
    <property type="term" value="F:protein disulfide isomerase activity"/>
    <property type="evidence" value="ECO:0007669"/>
    <property type="project" value="InterPro"/>
</dbReference>
<reference evidence="10" key="2">
    <citation type="submission" date="2018-05" db="EMBL/GenBank/DDBJ databases">
        <title>Effector identification in a new, highly contiguous assembly of the strawberry crown rot pathogen Phytophthora cactorum.</title>
        <authorList>
            <person name="Armitage A.D."/>
            <person name="Nellist C.F."/>
            <person name="Bates H."/>
            <person name="Vickerstaff R.J."/>
            <person name="Harrison R.J."/>
        </authorList>
    </citation>
    <scope>NUCLEOTIDE SEQUENCE</scope>
    <source>
        <strain evidence="8">15-7</strain>
        <strain evidence="9">4040</strain>
        <strain evidence="10">P421</strain>
    </source>
</reference>
<keyword evidence="3" id="KW-0677">Repeat</keyword>
<feature type="compositionally biased region" description="Basic and acidic residues" evidence="5">
    <location>
        <begin position="396"/>
        <end position="407"/>
    </location>
</feature>
<dbReference type="OrthoDB" id="10264505at2759"/>
<dbReference type="PROSITE" id="PS00194">
    <property type="entry name" value="THIOREDOXIN_1"/>
    <property type="match status" value="1"/>
</dbReference>
<evidence type="ECO:0000256" key="2">
    <source>
        <dbReference type="ARBA" id="ARBA00022729"/>
    </source>
</evidence>
<feature type="domain" description="Thioredoxin" evidence="7">
    <location>
        <begin position="50"/>
        <end position="168"/>
    </location>
</feature>
<comment type="caution">
    <text evidence="11">The sequence shown here is derived from an EMBL/GenBank/DDBJ whole genome shotgun (WGS) entry which is preliminary data.</text>
</comment>
<dbReference type="EMBL" id="RCMG01000204">
    <property type="protein sequence ID" value="KAG2859796.1"/>
    <property type="molecule type" value="Genomic_DNA"/>
</dbReference>
<dbReference type="PROSITE" id="PS51352">
    <property type="entry name" value="THIOREDOXIN_2"/>
    <property type="match status" value="2"/>
</dbReference>
<name>A0A329SG62_9STRA</name>
<evidence type="ECO:0000313" key="8">
    <source>
        <dbReference type="EMBL" id="KAG2859796.1"/>
    </source>
</evidence>
<feature type="region of interest" description="Disordered" evidence="5">
    <location>
        <begin position="378"/>
        <end position="407"/>
    </location>
</feature>
<comment type="similarity">
    <text evidence="1 4">Belongs to the protein disulfide isomerase family.</text>
</comment>
<organism evidence="11 12">
    <name type="scientific">Phytophthora cactorum</name>
    <dbReference type="NCBI Taxonomy" id="29920"/>
    <lineage>
        <taxon>Eukaryota</taxon>
        <taxon>Sar</taxon>
        <taxon>Stramenopiles</taxon>
        <taxon>Oomycota</taxon>
        <taxon>Peronosporomycetes</taxon>
        <taxon>Peronosporales</taxon>
        <taxon>Peronosporaceae</taxon>
        <taxon>Phytophthora</taxon>
    </lineage>
</organism>
<protein>
    <recommendedName>
        <fullName evidence="7">Thioredoxin domain-containing protein</fullName>
    </recommendedName>
</protein>
<evidence type="ECO:0000256" key="1">
    <source>
        <dbReference type="ARBA" id="ARBA00006347"/>
    </source>
</evidence>
<keyword evidence="12" id="KW-1185">Reference proteome</keyword>
<dbReference type="InterPro" id="IPR005788">
    <property type="entry name" value="PDI_thioredoxin-like_dom"/>
</dbReference>
<dbReference type="EMBL" id="MJFZ01000158">
    <property type="protein sequence ID" value="RAW35794.1"/>
    <property type="molecule type" value="Genomic_DNA"/>
</dbReference>